<reference evidence="2 3" key="1">
    <citation type="submission" date="2020-02" db="EMBL/GenBank/DDBJ databases">
        <title>Ideonella bacterium strain TBM-1.</title>
        <authorList>
            <person name="Chen W.-M."/>
        </authorList>
    </citation>
    <scope>NUCLEOTIDE SEQUENCE [LARGE SCALE GENOMIC DNA]</scope>
    <source>
        <strain evidence="2 3">TBM-1</strain>
    </source>
</reference>
<dbReference type="EMBL" id="JAAGOH010000009">
    <property type="protein sequence ID" value="NDY91438.1"/>
    <property type="molecule type" value="Genomic_DNA"/>
</dbReference>
<evidence type="ECO:0000313" key="3">
    <source>
        <dbReference type="Proteomes" id="UP000484255"/>
    </source>
</evidence>
<keyword evidence="3" id="KW-1185">Reference proteome</keyword>
<dbReference type="PIRSF" id="PIRSF032131">
    <property type="entry name" value="UCP032131"/>
    <property type="match status" value="1"/>
</dbReference>
<evidence type="ECO:0000313" key="2">
    <source>
        <dbReference type="EMBL" id="NDY91438.1"/>
    </source>
</evidence>
<dbReference type="RefSeq" id="WP_163457290.1">
    <property type="nucleotide sequence ID" value="NZ_JAAGOH010000009.1"/>
</dbReference>
<protein>
    <submittedName>
        <fullName evidence="2">DUF1178 family protein</fullName>
    </submittedName>
</protein>
<dbReference type="Proteomes" id="UP000484255">
    <property type="component" value="Unassembled WGS sequence"/>
</dbReference>
<dbReference type="InterPro" id="IPR009562">
    <property type="entry name" value="DUF1178"/>
</dbReference>
<sequence>MKVLDLCCGQGHIFEGWFDSLAGYESQRERGLVSCPVCQDLRIERRPSAPRLNLRVQSQAATPAARPEAPHAPAAATGGSPSAQVVAQWLESACRELLARTEDVGERFPEEARAIHRGDAPERGIRGQASAEEREALREEGIEVLAVPLPEGWDRPKH</sequence>
<accession>A0A7C9TJ06</accession>
<feature type="region of interest" description="Disordered" evidence="1">
    <location>
        <begin position="109"/>
        <end position="136"/>
    </location>
</feature>
<name>A0A7C9TJ06_9BURK</name>
<feature type="compositionally biased region" description="Low complexity" evidence="1">
    <location>
        <begin position="60"/>
        <end position="82"/>
    </location>
</feature>
<dbReference type="AlphaFoldDB" id="A0A7C9TJ06"/>
<proteinExistence type="predicted"/>
<gene>
    <name evidence="2" type="ORF">G3A44_09570</name>
</gene>
<comment type="caution">
    <text evidence="2">The sequence shown here is derived from an EMBL/GenBank/DDBJ whole genome shotgun (WGS) entry which is preliminary data.</text>
</comment>
<evidence type="ECO:0000256" key="1">
    <source>
        <dbReference type="SAM" id="MobiDB-lite"/>
    </source>
</evidence>
<organism evidence="2 3">
    <name type="scientific">Ideonella livida</name>
    <dbReference type="NCBI Taxonomy" id="2707176"/>
    <lineage>
        <taxon>Bacteria</taxon>
        <taxon>Pseudomonadati</taxon>
        <taxon>Pseudomonadota</taxon>
        <taxon>Betaproteobacteria</taxon>
        <taxon>Burkholderiales</taxon>
        <taxon>Sphaerotilaceae</taxon>
        <taxon>Ideonella</taxon>
    </lineage>
</organism>
<dbReference type="Pfam" id="PF06676">
    <property type="entry name" value="DUF1178"/>
    <property type="match status" value="1"/>
</dbReference>
<feature type="region of interest" description="Disordered" evidence="1">
    <location>
        <begin position="54"/>
        <end position="82"/>
    </location>
</feature>